<dbReference type="PANTHER" id="PTHR12558">
    <property type="entry name" value="CELL DIVISION CYCLE 16,23,27"/>
    <property type="match status" value="1"/>
</dbReference>
<proteinExistence type="predicted"/>
<evidence type="ECO:0000256" key="1">
    <source>
        <dbReference type="PROSITE-ProRule" id="PRU00339"/>
    </source>
</evidence>
<evidence type="ECO:0000313" key="4">
    <source>
        <dbReference type="EMBL" id="MCT7373610.1"/>
    </source>
</evidence>
<evidence type="ECO:0000256" key="2">
    <source>
        <dbReference type="SAM" id="SignalP"/>
    </source>
</evidence>
<dbReference type="SUPFAM" id="SSF54106">
    <property type="entry name" value="LysM domain"/>
    <property type="match status" value="1"/>
</dbReference>
<dbReference type="CDD" id="cd00118">
    <property type="entry name" value="LysM"/>
    <property type="match status" value="1"/>
</dbReference>
<comment type="caution">
    <text evidence="4">The sequence shown here is derived from an EMBL/GenBank/DDBJ whole genome shotgun (WGS) entry which is preliminary data.</text>
</comment>
<keyword evidence="5" id="KW-1185">Reference proteome</keyword>
<feature type="repeat" description="TPR" evidence="1">
    <location>
        <begin position="417"/>
        <end position="450"/>
    </location>
</feature>
<dbReference type="InterPro" id="IPR011990">
    <property type="entry name" value="TPR-like_helical_dom_sf"/>
</dbReference>
<dbReference type="Gene3D" id="1.25.40.10">
    <property type="entry name" value="Tetratricopeptide repeat domain"/>
    <property type="match status" value="3"/>
</dbReference>
<feature type="repeat" description="TPR" evidence="1">
    <location>
        <begin position="379"/>
        <end position="412"/>
    </location>
</feature>
<dbReference type="Proteomes" id="UP001320831">
    <property type="component" value="Unassembled WGS sequence"/>
</dbReference>
<reference evidence="4 5" key="1">
    <citation type="submission" date="2022-09" db="EMBL/GenBank/DDBJ databases">
        <title>Chelativorans salina sp. nov., a novel slightly halophilic bacterium isolated from a saline lake sediment enrichment.</title>
        <authorList>
            <person name="Gao L."/>
            <person name="Fang B.-Z."/>
            <person name="Li W.-J."/>
        </authorList>
    </citation>
    <scope>NUCLEOTIDE SEQUENCE [LARGE SCALE GENOMIC DNA]</scope>
    <source>
        <strain evidence="4 5">EGI FJ00035</strain>
    </source>
</reference>
<dbReference type="InterPro" id="IPR018392">
    <property type="entry name" value="LysM"/>
</dbReference>
<name>A0ABT2LGJ4_9HYPH</name>
<dbReference type="SUPFAM" id="SSF48452">
    <property type="entry name" value="TPR-like"/>
    <property type="match status" value="1"/>
</dbReference>
<dbReference type="Gene3D" id="3.10.350.10">
    <property type="entry name" value="LysM domain"/>
    <property type="match status" value="1"/>
</dbReference>
<evidence type="ECO:0000313" key="5">
    <source>
        <dbReference type="Proteomes" id="UP001320831"/>
    </source>
</evidence>
<dbReference type="SMART" id="SM00257">
    <property type="entry name" value="LysM"/>
    <property type="match status" value="1"/>
</dbReference>
<feature type="repeat" description="TPR" evidence="1">
    <location>
        <begin position="486"/>
        <end position="519"/>
    </location>
</feature>
<protein>
    <submittedName>
        <fullName evidence="4">Tetratricopeptide repeat protein</fullName>
    </submittedName>
</protein>
<feature type="chain" id="PRO_5047097266" evidence="2">
    <location>
        <begin position="22"/>
        <end position="657"/>
    </location>
</feature>
<keyword evidence="1" id="KW-0802">TPR repeat</keyword>
<dbReference type="InterPro" id="IPR019734">
    <property type="entry name" value="TPR_rpt"/>
</dbReference>
<keyword evidence="2" id="KW-0732">Signal</keyword>
<sequence length="657" mass="72231">MKTGLKATAALAAFMAFSLDAGFAKETANSVETVPTHSFSGAYLAGRAAEADDDLESAATYYERALSYDPDNVSLQQSLLLALVSQGRLDEALPHAERLQSEPEVERFSRLTLAVDALRKGDFGAAERWLKIVVESDLDRLITGIMTAWAIAGQGNLDGALDHLDGLEGPSWYGLFKNYQRALMLSQGGRETQATEAFEELFAGIAPRSVAPETLGRLGEAYAAHLSQLGEAEKAREVLGRTEELGGAVASVPVLRERLTVGEKLVPPVAAPAEGASEILLNIATELSSGGGDAFVRLYLRFAQALRPGNDAILLQLAQVAERQQEPERAIAFYEQIDESSPWARTAEFQIGLNLADLDRNDEAIDHLKKVLGADPSDMRAYLALGGVYAAQKDYRSAADLYDRAVAQIEEPERQHWNIFYQRGIANERLKEWSKAEPNFKTALELYPDHPQVMNYLGYSWVDMNMHLEEAMDLIRRAVELRPSDGYIVDSLGWAHYRLGEYDKAVEQLERAVSLRPDDAVLNDHLGDAYWRVGRRLEARYQWSHALNLDPEPELVAEVEKKLSEGLPPEEGEKLADAAGTARNVVNDGAAGELEAQTDAAATRTYTVKPGQTLWSIAVDELGDGNRYHDILELNPFLRGDPDRVGAGQELKLPTGE</sequence>
<dbReference type="PROSITE" id="PS50005">
    <property type="entry name" value="TPR"/>
    <property type="match status" value="5"/>
</dbReference>
<dbReference type="PANTHER" id="PTHR12558:SF13">
    <property type="entry name" value="CELL DIVISION CYCLE PROTEIN 27 HOMOLOG"/>
    <property type="match status" value="1"/>
</dbReference>
<gene>
    <name evidence="4" type="ORF">N5A92_00925</name>
</gene>
<dbReference type="InterPro" id="IPR036779">
    <property type="entry name" value="LysM_dom_sf"/>
</dbReference>
<dbReference type="EMBL" id="JAOCZP010000001">
    <property type="protein sequence ID" value="MCT7373610.1"/>
    <property type="molecule type" value="Genomic_DNA"/>
</dbReference>
<dbReference type="Pfam" id="PF13432">
    <property type="entry name" value="TPR_16"/>
    <property type="match status" value="3"/>
</dbReference>
<feature type="repeat" description="TPR" evidence="1">
    <location>
        <begin position="39"/>
        <end position="72"/>
    </location>
</feature>
<organism evidence="4 5">
    <name type="scientific">Chelativorans salis</name>
    <dbReference type="NCBI Taxonomy" id="2978478"/>
    <lineage>
        <taxon>Bacteria</taxon>
        <taxon>Pseudomonadati</taxon>
        <taxon>Pseudomonadota</taxon>
        <taxon>Alphaproteobacteria</taxon>
        <taxon>Hyphomicrobiales</taxon>
        <taxon>Phyllobacteriaceae</taxon>
        <taxon>Chelativorans</taxon>
    </lineage>
</organism>
<dbReference type="PROSITE" id="PS51782">
    <property type="entry name" value="LYSM"/>
    <property type="match status" value="1"/>
</dbReference>
<dbReference type="Pfam" id="PF13414">
    <property type="entry name" value="TPR_11"/>
    <property type="match status" value="1"/>
</dbReference>
<evidence type="ECO:0000259" key="3">
    <source>
        <dbReference type="PROSITE" id="PS51782"/>
    </source>
</evidence>
<dbReference type="Pfam" id="PF01476">
    <property type="entry name" value="LysM"/>
    <property type="match status" value="1"/>
</dbReference>
<feature type="domain" description="LysM" evidence="3">
    <location>
        <begin position="604"/>
        <end position="653"/>
    </location>
</feature>
<feature type="signal peptide" evidence="2">
    <location>
        <begin position="1"/>
        <end position="21"/>
    </location>
</feature>
<accession>A0ABT2LGJ4</accession>
<feature type="repeat" description="TPR" evidence="1">
    <location>
        <begin position="345"/>
        <end position="378"/>
    </location>
</feature>
<dbReference type="SMART" id="SM00028">
    <property type="entry name" value="TPR"/>
    <property type="match status" value="7"/>
</dbReference>
<dbReference type="PROSITE" id="PS50293">
    <property type="entry name" value="TPR_REGION"/>
    <property type="match status" value="1"/>
</dbReference>